<keyword evidence="3" id="KW-1185">Reference proteome</keyword>
<feature type="compositionally biased region" description="Low complexity" evidence="1">
    <location>
        <begin position="237"/>
        <end position="254"/>
    </location>
</feature>
<evidence type="ECO:0000313" key="2">
    <source>
        <dbReference type="EMBL" id="KAJ8658971.1"/>
    </source>
</evidence>
<organism evidence="2 3">
    <name type="scientific">Lichtheimia ornata</name>
    <dbReference type="NCBI Taxonomy" id="688661"/>
    <lineage>
        <taxon>Eukaryota</taxon>
        <taxon>Fungi</taxon>
        <taxon>Fungi incertae sedis</taxon>
        <taxon>Mucoromycota</taxon>
        <taxon>Mucoromycotina</taxon>
        <taxon>Mucoromycetes</taxon>
        <taxon>Mucorales</taxon>
        <taxon>Lichtheimiaceae</taxon>
        <taxon>Lichtheimia</taxon>
    </lineage>
</organism>
<sequence length="460" mass="51874">MSLTAVTHYTLSSHPRNPSIVDITERDSDSVAFIKIRHKIPDGYAVSLVDPKTFIPHAESQAKNATVRARSIVLHSNTAGKREMEIDFKDTARLGFEWCFEWEGEKYRWVRESRITSVLECRCVRKTGSVCVAQYLPCSGKNGYFGLFSVVGYNLASLDNPQGLKIILCMTLLIMLDKSDASGWLPKRNTHPEMSLKEQQKLERENEQKLQQMIEKDLKRMQKRIVHDDKVKSTNNSPSHSPQVSPVPTPSASTEFVSKHQQPSQQLRTSLKHLDATATLQLPSTAAAPYTNLESLFQSPAPPPPQQQQQPKKPQSQPPQRRQPSPPNKEYHFNTSNASSNGGTTATTSPYYYYYGTQQQQQKQQKTTTTTTTTTTSRLASGSSTHAKRPVAQRRVSTGDQLMQYYPAMRMYPHHPAHHPATTMHHAHHPLHHNAAAAAAPLPPASQQRYPGDYYYMYQQ</sequence>
<accession>A0AAD7XZQ7</accession>
<dbReference type="RefSeq" id="XP_058343884.1">
    <property type="nucleotide sequence ID" value="XM_058485398.1"/>
</dbReference>
<feature type="compositionally biased region" description="Basic and acidic residues" evidence="1">
    <location>
        <begin position="190"/>
        <end position="207"/>
    </location>
</feature>
<gene>
    <name evidence="2" type="ORF">O0I10_005353</name>
</gene>
<evidence type="ECO:0000313" key="3">
    <source>
        <dbReference type="Proteomes" id="UP001234581"/>
    </source>
</evidence>
<reference evidence="2 3" key="1">
    <citation type="submission" date="2023-03" db="EMBL/GenBank/DDBJ databases">
        <title>Genome sequence of Lichtheimia ornata CBS 291.66.</title>
        <authorList>
            <person name="Mohabir J.T."/>
            <person name="Shea T.P."/>
            <person name="Kurbessoian T."/>
            <person name="Berby B."/>
            <person name="Fontaine J."/>
            <person name="Livny J."/>
            <person name="Gnirke A."/>
            <person name="Stajich J.E."/>
            <person name="Cuomo C.A."/>
        </authorList>
    </citation>
    <scope>NUCLEOTIDE SEQUENCE [LARGE SCALE GENOMIC DNA]</scope>
    <source>
        <strain evidence="2">CBS 291.66</strain>
    </source>
</reference>
<feature type="region of interest" description="Disordered" evidence="1">
    <location>
        <begin position="185"/>
        <end position="207"/>
    </location>
</feature>
<proteinExistence type="predicted"/>
<feature type="region of interest" description="Disordered" evidence="1">
    <location>
        <begin position="295"/>
        <end position="345"/>
    </location>
</feature>
<dbReference type="EMBL" id="JARTCD010000021">
    <property type="protein sequence ID" value="KAJ8658971.1"/>
    <property type="molecule type" value="Genomic_DNA"/>
</dbReference>
<dbReference type="GeneID" id="83212766"/>
<dbReference type="Proteomes" id="UP001234581">
    <property type="component" value="Unassembled WGS sequence"/>
</dbReference>
<comment type="caution">
    <text evidence="2">The sequence shown here is derived from an EMBL/GenBank/DDBJ whole genome shotgun (WGS) entry which is preliminary data.</text>
</comment>
<protein>
    <submittedName>
        <fullName evidence="2">Uncharacterized protein</fullName>
    </submittedName>
</protein>
<feature type="region of interest" description="Disordered" evidence="1">
    <location>
        <begin position="229"/>
        <end position="267"/>
    </location>
</feature>
<feature type="compositionally biased region" description="Low complexity" evidence="1">
    <location>
        <begin position="307"/>
        <end position="323"/>
    </location>
</feature>
<feature type="compositionally biased region" description="Low complexity" evidence="1">
    <location>
        <begin position="334"/>
        <end position="345"/>
    </location>
</feature>
<name>A0AAD7XZQ7_9FUNG</name>
<feature type="region of interest" description="Disordered" evidence="1">
    <location>
        <begin position="358"/>
        <end position="396"/>
    </location>
</feature>
<feature type="compositionally biased region" description="Low complexity" evidence="1">
    <location>
        <begin position="358"/>
        <end position="376"/>
    </location>
</feature>
<dbReference type="AlphaFoldDB" id="A0AAD7XZQ7"/>
<feature type="compositionally biased region" description="Polar residues" evidence="1">
    <location>
        <begin position="255"/>
        <end position="267"/>
    </location>
</feature>
<evidence type="ECO:0000256" key="1">
    <source>
        <dbReference type="SAM" id="MobiDB-lite"/>
    </source>
</evidence>